<keyword evidence="4 10" id="KW-0547">Nucleotide-binding</keyword>
<dbReference type="PANTHER" id="PTHR45866">
    <property type="entry name" value="DNA GYRASE/TOPOISOMERASE SUBUNIT B"/>
    <property type="match status" value="1"/>
</dbReference>
<dbReference type="InterPro" id="IPR000565">
    <property type="entry name" value="Topo_IIA_B"/>
</dbReference>
<comment type="subcellular location">
    <subcellularLocation>
        <location evidence="10">Cytoplasm</location>
    </subcellularLocation>
</comment>
<evidence type="ECO:0000256" key="2">
    <source>
        <dbReference type="ARBA" id="ARBA00010708"/>
    </source>
</evidence>
<dbReference type="EC" id="5.6.2.2" evidence="10"/>
<dbReference type="GO" id="GO:0005524">
    <property type="term" value="F:ATP binding"/>
    <property type="evidence" value="ECO:0007669"/>
    <property type="project" value="UniProtKB-UniRule"/>
</dbReference>
<dbReference type="RefSeq" id="WP_283823730.1">
    <property type="nucleotide sequence ID" value="NZ_JASDAY010000022.1"/>
</dbReference>
<keyword evidence="6 10" id="KW-0460">Magnesium</keyword>
<feature type="domain" description="Toprim" evidence="11">
    <location>
        <begin position="427"/>
        <end position="541"/>
    </location>
</feature>
<dbReference type="Gene3D" id="3.40.50.670">
    <property type="match status" value="1"/>
</dbReference>
<dbReference type="CDD" id="cd00822">
    <property type="entry name" value="TopoII_Trans_DNA_gyrase"/>
    <property type="match status" value="1"/>
</dbReference>
<dbReference type="AlphaFoldDB" id="A0AAJ1PSE8"/>
<dbReference type="Proteomes" id="UP001224428">
    <property type="component" value="Unassembled WGS sequence"/>
</dbReference>
<evidence type="ECO:0000256" key="1">
    <source>
        <dbReference type="ARBA" id="ARBA00000185"/>
    </source>
</evidence>
<dbReference type="CDD" id="cd03366">
    <property type="entry name" value="TOPRIM_TopoIIA_GyrB"/>
    <property type="match status" value="1"/>
</dbReference>
<evidence type="ECO:0000313" key="13">
    <source>
        <dbReference type="Proteomes" id="UP001224428"/>
    </source>
</evidence>
<evidence type="ECO:0000313" key="12">
    <source>
        <dbReference type="EMBL" id="MDJ1645878.1"/>
    </source>
</evidence>
<dbReference type="SUPFAM" id="SSF55874">
    <property type="entry name" value="ATPase domain of HSP90 chaperone/DNA topoisomerase II/histidine kinase"/>
    <property type="match status" value="1"/>
</dbReference>
<organism evidence="12 13">
    <name type="scientific">Mycoplasma phocimorsus</name>
    <dbReference type="NCBI Taxonomy" id="3045839"/>
    <lineage>
        <taxon>Bacteria</taxon>
        <taxon>Bacillati</taxon>
        <taxon>Mycoplasmatota</taxon>
        <taxon>Mollicutes</taxon>
        <taxon>Mycoplasmataceae</taxon>
        <taxon>Mycoplasma</taxon>
    </lineage>
</organism>
<keyword evidence="3 10" id="KW-0479">Metal-binding</keyword>
<dbReference type="InterPro" id="IPR034160">
    <property type="entry name" value="TOPRIM_GyrB"/>
</dbReference>
<dbReference type="Gene3D" id="3.30.565.10">
    <property type="entry name" value="Histidine kinase-like ATPase, C-terminal domain"/>
    <property type="match status" value="1"/>
</dbReference>
<dbReference type="InterPro" id="IPR001241">
    <property type="entry name" value="Topo_IIA"/>
</dbReference>
<dbReference type="InterPro" id="IPR006171">
    <property type="entry name" value="TOPRIM_dom"/>
</dbReference>
<keyword evidence="13" id="KW-1185">Reference proteome</keyword>
<dbReference type="PANTHER" id="PTHR45866:SF1">
    <property type="entry name" value="DNA GYRASE SUBUNIT B, MITOCHONDRIAL"/>
    <property type="match status" value="1"/>
</dbReference>
<dbReference type="Pfam" id="PF02518">
    <property type="entry name" value="HATPase_c"/>
    <property type="match status" value="1"/>
</dbReference>
<dbReference type="InterPro" id="IPR020568">
    <property type="entry name" value="Ribosomal_Su5_D2-typ_SF"/>
</dbReference>
<dbReference type="SUPFAM" id="SSF56719">
    <property type="entry name" value="Type II DNA topoisomerase"/>
    <property type="match status" value="1"/>
</dbReference>
<dbReference type="CDD" id="cd16928">
    <property type="entry name" value="HATPase_GyrB-like"/>
    <property type="match status" value="1"/>
</dbReference>
<dbReference type="InterPro" id="IPR036890">
    <property type="entry name" value="HATPase_C_sf"/>
</dbReference>
<feature type="binding site" evidence="10">
    <location>
        <position position="506"/>
    </location>
    <ligand>
        <name>Mg(2+)</name>
        <dbReference type="ChEBI" id="CHEBI:18420"/>
        <label>2</label>
    </ligand>
</feature>
<dbReference type="GO" id="GO:0034335">
    <property type="term" value="F:DNA negative supercoiling activity"/>
    <property type="evidence" value="ECO:0007669"/>
    <property type="project" value="UniProtKB-ARBA"/>
</dbReference>
<keyword evidence="9 10" id="KW-0413">Isomerase</keyword>
<evidence type="ECO:0000256" key="7">
    <source>
        <dbReference type="ARBA" id="ARBA00023029"/>
    </source>
</evidence>
<dbReference type="InterPro" id="IPR013506">
    <property type="entry name" value="Topo_IIA_bsu_dom2"/>
</dbReference>
<evidence type="ECO:0000256" key="9">
    <source>
        <dbReference type="ARBA" id="ARBA00023235"/>
    </source>
</evidence>
<evidence type="ECO:0000256" key="3">
    <source>
        <dbReference type="ARBA" id="ARBA00022723"/>
    </source>
</evidence>
<keyword evidence="10" id="KW-0963">Cytoplasm</keyword>
<dbReference type="NCBIfam" id="TIGR01059">
    <property type="entry name" value="gyrB"/>
    <property type="match status" value="1"/>
</dbReference>
<comment type="caution">
    <text evidence="12">The sequence shown here is derived from an EMBL/GenBank/DDBJ whole genome shotgun (WGS) entry which is preliminary data.</text>
</comment>
<dbReference type="PRINTS" id="PR01159">
    <property type="entry name" value="DNAGYRASEB"/>
</dbReference>
<dbReference type="InterPro" id="IPR011557">
    <property type="entry name" value="GyrB"/>
</dbReference>
<feature type="site" description="Interaction with DNA" evidence="10">
    <location>
        <position position="461"/>
    </location>
</feature>
<comment type="subunit">
    <text evidence="10">Heterotetramer, composed of two GyrA and two GyrB chains. In the heterotetramer, GyrA contains the active site tyrosine that forms a transient covalent intermediate with DNA, while GyrB binds cofactors and catalyzes ATP hydrolysis.</text>
</comment>
<dbReference type="InterPro" id="IPR013760">
    <property type="entry name" value="Topo_IIA-like_dom_sf"/>
</dbReference>
<evidence type="ECO:0000259" key="11">
    <source>
        <dbReference type="PROSITE" id="PS50880"/>
    </source>
</evidence>
<reference evidence="12" key="1">
    <citation type="submission" date="2023-05" db="EMBL/GenBank/DDBJ databases">
        <title>Mycoplasma phocimorsus sp. nov., isolated from Scandinavian patients with seal finger or septic arthritis after contact with seals.</title>
        <authorList>
            <person name="Skafte-Holm A."/>
            <person name="Pedersen T.R."/>
            <person name="Froelund M."/>
            <person name="Stegger M."/>
            <person name="Qvortrup K."/>
            <person name="Michaels D.L."/>
            <person name="Brown D.R."/>
            <person name="Jensen J.S."/>
        </authorList>
    </citation>
    <scope>NUCLEOTIDE SEQUENCE</scope>
    <source>
        <strain evidence="12">M5725</strain>
    </source>
</reference>
<dbReference type="PROSITE" id="PS50880">
    <property type="entry name" value="TOPRIM"/>
    <property type="match status" value="1"/>
</dbReference>
<dbReference type="SUPFAM" id="SSF54211">
    <property type="entry name" value="Ribosomal protein S5 domain 2-like"/>
    <property type="match status" value="1"/>
</dbReference>
<dbReference type="PRINTS" id="PR00418">
    <property type="entry name" value="TPI2FAMILY"/>
</dbReference>
<feature type="binding site" evidence="10">
    <location>
        <position position="508"/>
    </location>
    <ligand>
        <name>Mg(2+)</name>
        <dbReference type="ChEBI" id="CHEBI:18420"/>
        <label>2</label>
    </ligand>
</feature>
<dbReference type="Pfam" id="PF00204">
    <property type="entry name" value="DNA_gyraseB"/>
    <property type="match status" value="1"/>
</dbReference>
<dbReference type="InterPro" id="IPR013759">
    <property type="entry name" value="Topo_IIA_B_C"/>
</dbReference>
<feature type="binding site" evidence="10">
    <location>
        <position position="506"/>
    </location>
    <ligand>
        <name>Mg(2+)</name>
        <dbReference type="ChEBI" id="CHEBI:18420"/>
        <label>1</label>
        <note>catalytic</note>
    </ligand>
</feature>
<dbReference type="Pfam" id="PF01751">
    <property type="entry name" value="Toprim"/>
    <property type="match status" value="1"/>
</dbReference>
<evidence type="ECO:0000256" key="8">
    <source>
        <dbReference type="ARBA" id="ARBA00023125"/>
    </source>
</evidence>
<dbReference type="FunFam" id="3.30.565.10:FF:000002">
    <property type="entry name" value="DNA gyrase subunit B"/>
    <property type="match status" value="1"/>
</dbReference>
<feature type="site" description="Interaction with DNA" evidence="10">
    <location>
        <position position="458"/>
    </location>
</feature>
<dbReference type="GO" id="GO:0005737">
    <property type="term" value="C:cytoplasm"/>
    <property type="evidence" value="ECO:0007669"/>
    <property type="project" value="UniProtKB-SubCell"/>
</dbReference>
<feature type="binding site" evidence="10">
    <location>
        <position position="433"/>
    </location>
    <ligand>
        <name>Mg(2+)</name>
        <dbReference type="ChEBI" id="CHEBI:18420"/>
        <label>1</label>
        <note>catalytic</note>
    </ligand>
</feature>
<dbReference type="InterPro" id="IPR018522">
    <property type="entry name" value="TopoIIA_CS"/>
</dbReference>
<keyword evidence="8" id="KW-0238">DNA-binding</keyword>
<name>A0AAJ1PSE8_9MOLU</name>
<proteinExistence type="inferred from homology"/>
<dbReference type="GO" id="GO:0006265">
    <property type="term" value="P:DNA topological change"/>
    <property type="evidence" value="ECO:0007669"/>
    <property type="project" value="UniProtKB-UniRule"/>
</dbReference>
<dbReference type="GO" id="GO:0003677">
    <property type="term" value="F:DNA binding"/>
    <property type="evidence" value="ECO:0007669"/>
    <property type="project" value="UniProtKB-KW"/>
</dbReference>
<dbReference type="HAMAP" id="MF_01898">
    <property type="entry name" value="GyrB"/>
    <property type="match status" value="1"/>
</dbReference>
<comment type="catalytic activity">
    <reaction evidence="1 10">
        <text>ATP-dependent breakage, passage and rejoining of double-stranded DNA.</text>
        <dbReference type="EC" id="5.6.2.2"/>
    </reaction>
</comment>
<dbReference type="FunFam" id="3.40.50.670:FF:000002">
    <property type="entry name" value="DNA gyrase subunit B"/>
    <property type="match status" value="1"/>
</dbReference>
<dbReference type="EMBL" id="JASDDP010000019">
    <property type="protein sequence ID" value="MDJ1645878.1"/>
    <property type="molecule type" value="Genomic_DNA"/>
</dbReference>
<accession>A0AAJ1PSE8</accession>
<sequence length="643" mass="71858">MSQNSSSYDSSSIQVLEGLEAVRKRPGMYIGSIGKKGLHHLIWEIVDNSIDEAMAGFASEVKIIIGNDGSVSVEDNGRGIPVSKHPKTGLSAVETVLSVLHAGGKFDSTTYKVSGGLHGVGASVVNALSEELEAWVKREGKIHYVKFNNGGKSLKPLEIIGVVDDNSTGTIIKFKPDFTIMENNDFDLSIILDHAKQIAYLNKGILISVTDERVNYFKSFCFEGGIIDYINELNKNRRVLNIAPVYAEGEYPGKDDIPVTVEVALQYAENFQSNIISYANNIITPEGGTHETGFFDGLLRILNNYIITNNLIKTEKEKLTRDDIKEGLTAIISIKHTDPLFEGQTKGKLANKDARKAVNIVFSEIFERYLNENPQEAKEICAKALLSKKGREAAMAAREATRKKSPFDIGALPGKLADCSSKNAEITELYIVEGNSAGGSAKMGRDREIQAILPLRGKVINSEKNQLHKVLANEEIRTLITAIGTGIGEEFNINKIRYQKIIIMTDADVDGAHIRTLLLTFIYRYFRPLIEYGFVYIAQPPLYKISKGRQIWYAYSDTQKEQIINQHLKEQKYVIQRYKGLGEMDPEQLWETTMDPQTRRMLQVQINDISESNNIFSTLMGADVLPRREFIEENAKYVKNIDV</sequence>
<dbReference type="GO" id="GO:0006261">
    <property type="term" value="P:DNA-templated DNA replication"/>
    <property type="evidence" value="ECO:0007669"/>
    <property type="project" value="UniProtKB-UniRule"/>
</dbReference>
<dbReference type="InterPro" id="IPR003594">
    <property type="entry name" value="HATPase_dom"/>
</dbReference>
<evidence type="ECO:0000256" key="4">
    <source>
        <dbReference type="ARBA" id="ARBA00022741"/>
    </source>
</evidence>
<keyword evidence="7 10" id="KW-0799">Topoisomerase</keyword>
<dbReference type="InterPro" id="IPR014721">
    <property type="entry name" value="Ribsml_uS5_D2-typ_fold_subgr"/>
</dbReference>
<dbReference type="Pfam" id="PF00986">
    <property type="entry name" value="DNA_gyraseB_C"/>
    <property type="match status" value="1"/>
</dbReference>
<keyword evidence="5 10" id="KW-0067">ATP-binding</keyword>
<dbReference type="PROSITE" id="PS00177">
    <property type="entry name" value="TOPOISOMERASE_II"/>
    <property type="match status" value="1"/>
</dbReference>
<evidence type="ECO:0000256" key="6">
    <source>
        <dbReference type="ARBA" id="ARBA00022842"/>
    </source>
</evidence>
<protein>
    <recommendedName>
        <fullName evidence="10">DNA gyrase subunit B</fullName>
        <ecNumber evidence="10">5.6.2.2</ecNumber>
    </recommendedName>
</protein>
<dbReference type="InterPro" id="IPR002288">
    <property type="entry name" value="DNA_gyrase_B_C"/>
</dbReference>
<dbReference type="SMART" id="SM00433">
    <property type="entry name" value="TOP2c"/>
    <property type="match status" value="1"/>
</dbReference>
<comment type="similarity">
    <text evidence="2 10">Belongs to the type II topoisomerase GyrB family.</text>
</comment>
<evidence type="ECO:0000256" key="10">
    <source>
        <dbReference type="HAMAP-Rule" id="MF_01898"/>
    </source>
</evidence>
<evidence type="ECO:0000256" key="5">
    <source>
        <dbReference type="ARBA" id="ARBA00022840"/>
    </source>
</evidence>
<dbReference type="GO" id="GO:0005694">
    <property type="term" value="C:chromosome"/>
    <property type="evidence" value="ECO:0007669"/>
    <property type="project" value="InterPro"/>
</dbReference>
<comment type="miscellaneous">
    <text evidence="10">Few gyrases are as efficient as E.coli at forming negative supercoils. Not all organisms have 2 type II topoisomerases; in organisms with a single type II topoisomerase this enzyme also has to decatenate newly replicated chromosomes.</text>
</comment>
<gene>
    <name evidence="10 12" type="primary">gyrB</name>
    <name evidence="12" type="ORF">QLQ80_02170</name>
</gene>
<dbReference type="GO" id="GO:0046872">
    <property type="term" value="F:metal ion binding"/>
    <property type="evidence" value="ECO:0007669"/>
    <property type="project" value="UniProtKB-KW"/>
</dbReference>
<comment type="cofactor">
    <cofactor evidence="10">
        <name>Mg(2+)</name>
        <dbReference type="ChEBI" id="CHEBI:18420"/>
    </cofactor>
    <cofactor evidence="10">
        <name>Mn(2+)</name>
        <dbReference type="ChEBI" id="CHEBI:29035"/>
    </cofactor>
    <cofactor evidence="10">
        <name>Ca(2+)</name>
        <dbReference type="ChEBI" id="CHEBI:29108"/>
    </cofactor>
    <text evidence="10">Binds two Mg(2+) per subunit. The magnesium ions form salt bridges with both the protein and the DNA. Can also accept other divalent metal cations, such as Mn(2+) or Ca(2+).</text>
</comment>
<dbReference type="SMART" id="SM00387">
    <property type="entry name" value="HATPase_c"/>
    <property type="match status" value="1"/>
</dbReference>
<comment type="function">
    <text evidence="10">A type II topoisomerase that negatively supercoils closed circular double-stranded (ds) DNA in an ATP-dependent manner to modulate DNA topology and maintain chromosomes in an underwound state. Negative supercoiling favors strand separation, and DNA replication, transcription, recombination and repair, all of which involve strand separation. Also able to catalyze the interconversion of other topological isomers of dsDNA rings, including catenanes and knotted rings. Type II topoisomerases break and join 2 DNA strands simultaneously in an ATP-dependent manner.</text>
</comment>
<dbReference type="Gene3D" id="3.30.230.10">
    <property type="match status" value="1"/>
</dbReference>
<dbReference type="NCBIfam" id="NF004189">
    <property type="entry name" value="PRK05644.1"/>
    <property type="match status" value="1"/>
</dbReference>